<name>A0A834NEB9_VESPE</name>
<comment type="caution">
    <text evidence="3">The sequence shown here is derived from an EMBL/GenBank/DDBJ whole genome shotgun (WGS) entry which is preliminary data.</text>
</comment>
<dbReference type="Proteomes" id="UP000600918">
    <property type="component" value="Unassembled WGS sequence"/>
</dbReference>
<keyword evidence="4" id="KW-1185">Reference proteome</keyword>
<sequence>MEKSSSERRDSEGESLRRGGEDLKEEEDEGEDEDNDDDDDDDDDEDEDEDEDEEEEEEEDDDDDEDEEDVSAVANSDEQKRKQLNAHARAIALFALYTVYNGGSGFCASGFLVLCSEFGVRGFEIRELGVGAGVAAVRDSPDHRWHSIDSLVRDTSLTLEDQTICVCHIVSRLFVEWSLIWPRVNTVEWRVAADVIFARLMSLMESGAYLAGATQFARVRLMAAER</sequence>
<organism evidence="3 4">
    <name type="scientific">Vespula pensylvanica</name>
    <name type="common">Western yellow jacket</name>
    <name type="synonym">Wasp</name>
    <dbReference type="NCBI Taxonomy" id="30213"/>
    <lineage>
        <taxon>Eukaryota</taxon>
        <taxon>Metazoa</taxon>
        <taxon>Ecdysozoa</taxon>
        <taxon>Arthropoda</taxon>
        <taxon>Hexapoda</taxon>
        <taxon>Insecta</taxon>
        <taxon>Pterygota</taxon>
        <taxon>Neoptera</taxon>
        <taxon>Endopterygota</taxon>
        <taxon>Hymenoptera</taxon>
        <taxon>Apocrita</taxon>
        <taxon>Aculeata</taxon>
        <taxon>Vespoidea</taxon>
        <taxon>Vespidae</taxon>
        <taxon>Vespinae</taxon>
        <taxon>Vespula</taxon>
    </lineage>
</organism>
<dbReference type="EMBL" id="JACSDY010000015">
    <property type="protein sequence ID" value="KAF7406980.1"/>
    <property type="molecule type" value="Genomic_DNA"/>
</dbReference>
<keyword evidence="2" id="KW-0812">Transmembrane</keyword>
<accession>A0A834NEB9</accession>
<proteinExistence type="predicted"/>
<gene>
    <name evidence="3" type="ORF">H0235_014636</name>
</gene>
<keyword evidence="2" id="KW-0472">Membrane</keyword>
<keyword evidence="2" id="KW-1133">Transmembrane helix</keyword>
<feature type="region of interest" description="Disordered" evidence="1">
    <location>
        <begin position="1"/>
        <end position="80"/>
    </location>
</feature>
<feature type="transmembrane region" description="Helical" evidence="2">
    <location>
        <begin position="90"/>
        <end position="114"/>
    </location>
</feature>
<feature type="compositionally biased region" description="Acidic residues" evidence="1">
    <location>
        <begin position="23"/>
        <end position="70"/>
    </location>
</feature>
<evidence type="ECO:0000313" key="3">
    <source>
        <dbReference type="EMBL" id="KAF7406980.1"/>
    </source>
</evidence>
<dbReference type="AlphaFoldDB" id="A0A834NEB9"/>
<protein>
    <submittedName>
        <fullName evidence="3">Uncharacterized protein</fullName>
    </submittedName>
</protein>
<reference evidence="3" key="1">
    <citation type="journal article" date="2020" name="G3 (Bethesda)">
        <title>High-Quality Assemblies for Three Invasive Social Wasps from the &lt;i&gt;Vespula&lt;/i&gt; Genus.</title>
        <authorList>
            <person name="Harrop T.W.R."/>
            <person name="Guhlin J."/>
            <person name="McLaughlin G.M."/>
            <person name="Permina E."/>
            <person name="Stockwell P."/>
            <person name="Gilligan J."/>
            <person name="Le Lec M.F."/>
            <person name="Gruber M.A.M."/>
            <person name="Quinn O."/>
            <person name="Lovegrove M."/>
            <person name="Duncan E.J."/>
            <person name="Remnant E.J."/>
            <person name="Van Eeckhoven J."/>
            <person name="Graham B."/>
            <person name="Knapp R.A."/>
            <person name="Langford K.W."/>
            <person name="Kronenberg Z."/>
            <person name="Press M.O."/>
            <person name="Eacker S.M."/>
            <person name="Wilson-Rankin E.E."/>
            <person name="Purcell J."/>
            <person name="Lester P.J."/>
            <person name="Dearden P.K."/>
        </authorList>
    </citation>
    <scope>NUCLEOTIDE SEQUENCE</scope>
    <source>
        <strain evidence="3">Volc-1</strain>
    </source>
</reference>
<evidence type="ECO:0000313" key="4">
    <source>
        <dbReference type="Proteomes" id="UP000600918"/>
    </source>
</evidence>
<feature type="compositionally biased region" description="Basic and acidic residues" evidence="1">
    <location>
        <begin position="1"/>
        <end position="22"/>
    </location>
</feature>
<evidence type="ECO:0000256" key="2">
    <source>
        <dbReference type="SAM" id="Phobius"/>
    </source>
</evidence>
<evidence type="ECO:0000256" key="1">
    <source>
        <dbReference type="SAM" id="MobiDB-lite"/>
    </source>
</evidence>